<evidence type="ECO:0000313" key="3">
    <source>
        <dbReference type="Proteomes" id="UP000233398"/>
    </source>
</evidence>
<dbReference type="EMBL" id="PISP01000003">
    <property type="protein sequence ID" value="PKD43263.1"/>
    <property type="molecule type" value="Genomic_DNA"/>
</dbReference>
<gene>
    <name evidence="2" type="ORF">CWD77_11655</name>
</gene>
<dbReference type="AlphaFoldDB" id="A0A2N0VGF3"/>
<dbReference type="GO" id="GO:0005737">
    <property type="term" value="C:cytoplasm"/>
    <property type="evidence" value="ECO:0007669"/>
    <property type="project" value="TreeGrafter"/>
</dbReference>
<dbReference type="SUPFAM" id="SSF56059">
    <property type="entry name" value="Glutathione synthetase ATP-binding domain-like"/>
    <property type="match status" value="1"/>
</dbReference>
<comment type="caution">
    <text evidence="2">The sequence shown here is derived from an EMBL/GenBank/DDBJ whole genome shotgun (WGS) entry which is preliminary data.</text>
</comment>
<evidence type="ECO:0000313" key="2">
    <source>
        <dbReference type="EMBL" id="PKD43263.1"/>
    </source>
</evidence>
<dbReference type="GO" id="GO:0018169">
    <property type="term" value="F:ribosomal S6-glutamic acid ligase activity"/>
    <property type="evidence" value="ECO:0007669"/>
    <property type="project" value="TreeGrafter"/>
</dbReference>
<dbReference type="RefSeq" id="WP_101073737.1">
    <property type="nucleotide sequence ID" value="NZ_PISP01000003.1"/>
</dbReference>
<dbReference type="PANTHER" id="PTHR21621:SF0">
    <property type="entry name" value="BETA-CITRYLGLUTAMATE SYNTHASE B-RELATED"/>
    <property type="match status" value="1"/>
</dbReference>
<dbReference type="Gene3D" id="3.30.470.20">
    <property type="entry name" value="ATP-grasp fold, B domain"/>
    <property type="match status" value="1"/>
</dbReference>
<organism evidence="2 3">
    <name type="scientific">Rhodohalobacter barkolensis</name>
    <dbReference type="NCBI Taxonomy" id="2053187"/>
    <lineage>
        <taxon>Bacteria</taxon>
        <taxon>Pseudomonadati</taxon>
        <taxon>Balneolota</taxon>
        <taxon>Balneolia</taxon>
        <taxon>Balneolales</taxon>
        <taxon>Balneolaceae</taxon>
        <taxon>Rhodohalobacter</taxon>
    </lineage>
</organism>
<proteinExistence type="predicted"/>
<dbReference type="GO" id="GO:0009432">
    <property type="term" value="P:SOS response"/>
    <property type="evidence" value="ECO:0007669"/>
    <property type="project" value="TreeGrafter"/>
</dbReference>
<dbReference type="PANTHER" id="PTHR21621">
    <property type="entry name" value="RIBOSOMAL PROTEIN S6 MODIFICATION PROTEIN"/>
    <property type="match status" value="1"/>
</dbReference>
<dbReference type="GO" id="GO:0005524">
    <property type="term" value="F:ATP binding"/>
    <property type="evidence" value="ECO:0007669"/>
    <property type="project" value="InterPro"/>
</dbReference>
<dbReference type="Proteomes" id="UP000233398">
    <property type="component" value="Unassembled WGS sequence"/>
</dbReference>
<dbReference type="InterPro" id="IPR013815">
    <property type="entry name" value="ATP_grasp_subdomain_1"/>
</dbReference>
<accession>A0A2N0VGF3</accession>
<feature type="domain" description="ATP-grasp fold RimK-type" evidence="1">
    <location>
        <begin position="209"/>
        <end position="295"/>
    </location>
</feature>
<dbReference type="Pfam" id="PF08443">
    <property type="entry name" value="RimK"/>
    <property type="match status" value="1"/>
</dbReference>
<dbReference type="InterPro" id="IPR013651">
    <property type="entry name" value="ATP-grasp_RimK-type"/>
</dbReference>
<keyword evidence="3" id="KW-1185">Reference proteome</keyword>
<evidence type="ECO:0000259" key="1">
    <source>
        <dbReference type="Pfam" id="PF08443"/>
    </source>
</evidence>
<dbReference type="OrthoDB" id="1704979at2"/>
<name>A0A2N0VGF3_9BACT</name>
<protein>
    <recommendedName>
        <fullName evidence="1">ATP-grasp fold RimK-type domain-containing protein</fullName>
    </recommendedName>
</protein>
<sequence length="352" mass="41617">MKIAIHPRKESFSKRWIEYCEKIGIPYKIVNCYDSDIVQQLEDCDALMWHFHQANSKDAIFAKQLMYSLETAGKKVFPDFHTCWHFDDKVGQKYLLEAVDAPLVPTYVFYEKEKAMKWVEETTFPKVFKLRRGSGSDHVRLVKDKRQARQLVRRAFGSGFSQYDAPTNLRERFRLFRHGKTGIKNVIKGIIRLGYTTEFSKIVGPEKGYVYFQDFIPDNNHDTRINVVDGKAFAVRRDVRVGDFRASGSGFKRYEKKYFSDEVVEISQQLAKRLNLQAVAFDYVQRDGEYLIAELSYGFCDMTEDCTGYWDENMNWIEGKFHEQDWMVDMMMNKKFEKDRKQQNLDYQIHKN</sequence>
<reference evidence="2 3" key="1">
    <citation type="submission" date="2017-11" db="EMBL/GenBank/DDBJ databases">
        <title>Rhodohalobacter 15182 sp. nov., isolated from a salt lake.</title>
        <authorList>
            <person name="Han S."/>
        </authorList>
    </citation>
    <scope>NUCLEOTIDE SEQUENCE [LARGE SCALE GENOMIC DNA]</scope>
    <source>
        <strain evidence="2 3">15182</strain>
    </source>
</reference>
<dbReference type="Gene3D" id="3.30.1490.20">
    <property type="entry name" value="ATP-grasp fold, A domain"/>
    <property type="match status" value="1"/>
</dbReference>